<comment type="caution">
    <text evidence="1">The sequence shown here is derived from an EMBL/GenBank/DDBJ whole genome shotgun (WGS) entry which is preliminary data.</text>
</comment>
<organism evidence="1 2">
    <name type="scientific">Gossypium davidsonii</name>
    <name type="common">Davidson's cotton</name>
    <name type="synonym">Gossypium klotzschianum subsp. davidsonii</name>
    <dbReference type="NCBI Taxonomy" id="34287"/>
    <lineage>
        <taxon>Eukaryota</taxon>
        <taxon>Viridiplantae</taxon>
        <taxon>Streptophyta</taxon>
        <taxon>Embryophyta</taxon>
        <taxon>Tracheophyta</taxon>
        <taxon>Spermatophyta</taxon>
        <taxon>Magnoliopsida</taxon>
        <taxon>eudicotyledons</taxon>
        <taxon>Gunneridae</taxon>
        <taxon>Pentapetalae</taxon>
        <taxon>rosids</taxon>
        <taxon>malvids</taxon>
        <taxon>Malvales</taxon>
        <taxon>Malvaceae</taxon>
        <taxon>Malvoideae</taxon>
        <taxon>Gossypium</taxon>
    </lineage>
</organism>
<accession>A0A7J8S5W4</accession>
<dbReference type="EMBL" id="JABFAC010000008">
    <property type="protein sequence ID" value="MBA0620932.1"/>
    <property type="molecule type" value="Genomic_DNA"/>
</dbReference>
<dbReference type="AlphaFoldDB" id="A0A7J8S5W4"/>
<reference evidence="1 2" key="1">
    <citation type="journal article" date="2019" name="Genome Biol. Evol.">
        <title>Insights into the evolution of the New World diploid cottons (Gossypium, subgenus Houzingenia) based on genome sequencing.</title>
        <authorList>
            <person name="Grover C.E."/>
            <person name="Arick M.A. 2nd"/>
            <person name="Thrash A."/>
            <person name="Conover J.L."/>
            <person name="Sanders W.S."/>
            <person name="Peterson D.G."/>
            <person name="Frelichowski J.E."/>
            <person name="Scheffler J.A."/>
            <person name="Scheffler B.E."/>
            <person name="Wendel J.F."/>
        </authorList>
    </citation>
    <scope>NUCLEOTIDE SEQUENCE [LARGE SCALE GENOMIC DNA]</scope>
    <source>
        <strain evidence="1">27</strain>
        <tissue evidence="1">Leaf</tissue>
    </source>
</reference>
<keyword evidence="2" id="KW-1185">Reference proteome</keyword>
<gene>
    <name evidence="1" type="ORF">Godav_006599</name>
</gene>
<name>A0A7J8S5W4_GOSDV</name>
<protein>
    <submittedName>
        <fullName evidence="1">Uncharacterized protein</fullName>
    </submittedName>
</protein>
<proteinExistence type="predicted"/>
<sequence>MELICRKRHMSSALLVVFLRQV</sequence>
<dbReference type="Proteomes" id="UP000593561">
    <property type="component" value="Unassembled WGS sequence"/>
</dbReference>
<evidence type="ECO:0000313" key="1">
    <source>
        <dbReference type="EMBL" id="MBA0620932.1"/>
    </source>
</evidence>
<evidence type="ECO:0000313" key="2">
    <source>
        <dbReference type="Proteomes" id="UP000593561"/>
    </source>
</evidence>